<name>A0A0F9EGA5_9ZZZZ</name>
<proteinExistence type="predicted"/>
<dbReference type="Pfam" id="PF02661">
    <property type="entry name" value="Fic"/>
    <property type="match status" value="1"/>
</dbReference>
<dbReference type="InterPro" id="IPR040198">
    <property type="entry name" value="Fido_containing"/>
</dbReference>
<dbReference type="EMBL" id="LAZR01037129">
    <property type="protein sequence ID" value="KKL23018.1"/>
    <property type="molecule type" value="Genomic_DNA"/>
</dbReference>
<comment type="caution">
    <text evidence="2">The sequence shown here is derived from an EMBL/GenBank/DDBJ whole genome shotgun (WGS) entry which is preliminary data.</text>
</comment>
<reference evidence="2" key="1">
    <citation type="journal article" date="2015" name="Nature">
        <title>Complex archaea that bridge the gap between prokaryotes and eukaryotes.</title>
        <authorList>
            <person name="Spang A."/>
            <person name="Saw J.H."/>
            <person name="Jorgensen S.L."/>
            <person name="Zaremba-Niedzwiedzka K."/>
            <person name="Martijn J."/>
            <person name="Lind A.E."/>
            <person name="van Eijk R."/>
            <person name="Schleper C."/>
            <person name="Guy L."/>
            <person name="Ettema T.J."/>
        </authorList>
    </citation>
    <scope>NUCLEOTIDE SEQUENCE</scope>
</reference>
<protein>
    <recommendedName>
        <fullName evidence="1">Fido domain-containing protein</fullName>
    </recommendedName>
</protein>
<dbReference type="PANTHER" id="PTHR13504">
    <property type="entry name" value="FIDO DOMAIN-CONTAINING PROTEIN DDB_G0283145"/>
    <property type="match status" value="1"/>
</dbReference>
<evidence type="ECO:0000313" key="2">
    <source>
        <dbReference type="EMBL" id="KKL23018.1"/>
    </source>
</evidence>
<organism evidence="2">
    <name type="scientific">marine sediment metagenome</name>
    <dbReference type="NCBI Taxonomy" id="412755"/>
    <lineage>
        <taxon>unclassified sequences</taxon>
        <taxon>metagenomes</taxon>
        <taxon>ecological metagenomes</taxon>
    </lineage>
</organism>
<dbReference type="InterPro" id="IPR036597">
    <property type="entry name" value="Fido-like_dom_sf"/>
</dbReference>
<dbReference type="AlphaFoldDB" id="A0A0F9EGA5"/>
<dbReference type="PANTHER" id="PTHR13504:SF38">
    <property type="entry name" value="FIDO DOMAIN-CONTAINING PROTEIN"/>
    <property type="match status" value="1"/>
</dbReference>
<dbReference type="InterPro" id="IPR003812">
    <property type="entry name" value="Fido"/>
</dbReference>
<sequence length="194" mass="22462">MRNYDAVLFAATKESQRIEGEPITGKSFDNHLRAALACQVAAQERQLLHPRVLHHILFEDLVPHKLAVGLNMDRGDYRPFGAYVDQGGGQRHSFPAPTAIPELMEEWWRELISAHLLGDLNSISVRWDFHAWFEAIHPFFDGNGRTGRLLWWGMAMLADAPIEVVTCEDRYAYYDRLEEWRRANCNKPLMNPFR</sequence>
<accession>A0A0F9EGA5</accession>
<gene>
    <name evidence="2" type="ORF">LCGC14_2429580</name>
</gene>
<evidence type="ECO:0000259" key="1">
    <source>
        <dbReference type="PROSITE" id="PS51459"/>
    </source>
</evidence>
<feature type="domain" description="Fido" evidence="1">
    <location>
        <begin position="45"/>
        <end position="194"/>
    </location>
</feature>
<dbReference type="Gene3D" id="1.10.3290.10">
    <property type="entry name" value="Fido-like domain"/>
    <property type="match status" value="1"/>
</dbReference>
<dbReference type="SUPFAM" id="SSF140931">
    <property type="entry name" value="Fic-like"/>
    <property type="match status" value="1"/>
</dbReference>
<dbReference type="PROSITE" id="PS51459">
    <property type="entry name" value="FIDO"/>
    <property type="match status" value="1"/>
</dbReference>